<dbReference type="Proteomes" id="UP001054837">
    <property type="component" value="Unassembled WGS sequence"/>
</dbReference>
<dbReference type="AlphaFoldDB" id="A0AAV4QLV9"/>
<sequence length="108" mass="12412">MTLAAQVTFRRWRAANDRCPSAPVIHRDRSSPRLPLSFPPPPPPGDCKRRGKIAYRFHLCSTSSFSLFFYCSSLSFFVLWSDQVSFVKPMNSGWNVLHLSKRKHSLDI</sequence>
<feature type="region of interest" description="Disordered" evidence="1">
    <location>
        <begin position="23"/>
        <end position="44"/>
    </location>
</feature>
<proteinExistence type="predicted"/>
<dbReference type="EMBL" id="BPLQ01004855">
    <property type="protein sequence ID" value="GIY11033.1"/>
    <property type="molecule type" value="Genomic_DNA"/>
</dbReference>
<keyword evidence="2" id="KW-0812">Transmembrane</keyword>
<gene>
    <name evidence="3" type="ORF">CDAR_295411</name>
</gene>
<keyword evidence="2" id="KW-0472">Membrane</keyword>
<organism evidence="3 4">
    <name type="scientific">Caerostris darwini</name>
    <dbReference type="NCBI Taxonomy" id="1538125"/>
    <lineage>
        <taxon>Eukaryota</taxon>
        <taxon>Metazoa</taxon>
        <taxon>Ecdysozoa</taxon>
        <taxon>Arthropoda</taxon>
        <taxon>Chelicerata</taxon>
        <taxon>Arachnida</taxon>
        <taxon>Araneae</taxon>
        <taxon>Araneomorphae</taxon>
        <taxon>Entelegynae</taxon>
        <taxon>Araneoidea</taxon>
        <taxon>Araneidae</taxon>
        <taxon>Caerostris</taxon>
    </lineage>
</organism>
<name>A0AAV4QLV9_9ARAC</name>
<keyword evidence="2" id="KW-1133">Transmembrane helix</keyword>
<accession>A0AAV4QLV9</accession>
<feature type="transmembrane region" description="Helical" evidence="2">
    <location>
        <begin position="57"/>
        <end position="80"/>
    </location>
</feature>
<keyword evidence="4" id="KW-1185">Reference proteome</keyword>
<evidence type="ECO:0000256" key="2">
    <source>
        <dbReference type="SAM" id="Phobius"/>
    </source>
</evidence>
<evidence type="ECO:0000313" key="4">
    <source>
        <dbReference type="Proteomes" id="UP001054837"/>
    </source>
</evidence>
<reference evidence="3 4" key="1">
    <citation type="submission" date="2021-06" db="EMBL/GenBank/DDBJ databases">
        <title>Caerostris darwini draft genome.</title>
        <authorList>
            <person name="Kono N."/>
            <person name="Arakawa K."/>
        </authorList>
    </citation>
    <scope>NUCLEOTIDE SEQUENCE [LARGE SCALE GENOMIC DNA]</scope>
</reference>
<evidence type="ECO:0000313" key="3">
    <source>
        <dbReference type="EMBL" id="GIY11033.1"/>
    </source>
</evidence>
<protein>
    <submittedName>
        <fullName evidence="3">Uncharacterized protein</fullName>
    </submittedName>
</protein>
<evidence type="ECO:0000256" key="1">
    <source>
        <dbReference type="SAM" id="MobiDB-lite"/>
    </source>
</evidence>
<comment type="caution">
    <text evidence="3">The sequence shown here is derived from an EMBL/GenBank/DDBJ whole genome shotgun (WGS) entry which is preliminary data.</text>
</comment>